<feature type="signal peptide" evidence="3">
    <location>
        <begin position="1"/>
        <end position="25"/>
    </location>
</feature>
<dbReference type="SUPFAM" id="SSF47473">
    <property type="entry name" value="EF-hand"/>
    <property type="match status" value="1"/>
</dbReference>
<dbReference type="PROSITE" id="PS50222">
    <property type="entry name" value="EF_HAND_2"/>
    <property type="match status" value="2"/>
</dbReference>
<keyword evidence="1" id="KW-0106">Calcium</keyword>
<keyword evidence="2" id="KW-1133">Transmembrane helix</keyword>
<dbReference type="InterPro" id="IPR023214">
    <property type="entry name" value="HAD_sf"/>
</dbReference>
<name>A0A9P1D3F0_9DINO</name>
<feature type="transmembrane region" description="Helical" evidence="2">
    <location>
        <begin position="311"/>
        <end position="335"/>
    </location>
</feature>
<dbReference type="EMBL" id="CAMXCT030003311">
    <property type="protein sequence ID" value="CAL4790964.1"/>
    <property type="molecule type" value="Genomic_DNA"/>
</dbReference>
<evidence type="ECO:0000313" key="8">
    <source>
        <dbReference type="Proteomes" id="UP001152797"/>
    </source>
</evidence>
<dbReference type="Pfam" id="PF08282">
    <property type="entry name" value="Hydrolase_3"/>
    <property type="match status" value="1"/>
</dbReference>
<dbReference type="PANTHER" id="PTHR10000:SF8">
    <property type="entry name" value="HAD SUPERFAMILY HYDROLASE-LIKE, TYPE 3"/>
    <property type="match status" value="1"/>
</dbReference>
<dbReference type="PANTHER" id="PTHR10000">
    <property type="entry name" value="PHOSPHOSERINE PHOSPHATASE"/>
    <property type="match status" value="1"/>
</dbReference>
<dbReference type="PROSITE" id="PS00018">
    <property type="entry name" value="EF_HAND_1"/>
    <property type="match status" value="2"/>
</dbReference>
<evidence type="ECO:0000256" key="1">
    <source>
        <dbReference type="ARBA" id="ARBA00022837"/>
    </source>
</evidence>
<reference evidence="5" key="1">
    <citation type="submission" date="2022-10" db="EMBL/GenBank/DDBJ databases">
        <authorList>
            <person name="Chen Y."/>
            <person name="Dougan E. K."/>
            <person name="Chan C."/>
            <person name="Rhodes N."/>
            <person name="Thang M."/>
        </authorList>
    </citation>
    <scope>NUCLEOTIDE SEQUENCE</scope>
</reference>
<dbReference type="Gene3D" id="3.30.1240.10">
    <property type="match status" value="1"/>
</dbReference>
<evidence type="ECO:0000256" key="2">
    <source>
        <dbReference type="SAM" id="Phobius"/>
    </source>
</evidence>
<dbReference type="InterPro" id="IPR036412">
    <property type="entry name" value="HAD-like_sf"/>
</dbReference>
<feature type="transmembrane region" description="Helical" evidence="2">
    <location>
        <begin position="383"/>
        <end position="409"/>
    </location>
</feature>
<feature type="chain" id="PRO_5043271000" evidence="3">
    <location>
        <begin position="26"/>
        <end position="551"/>
    </location>
</feature>
<organism evidence="5">
    <name type="scientific">Cladocopium goreaui</name>
    <dbReference type="NCBI Taxonomy" id="2562237"/>
    <lineage>
        <taxon>Eukaryota</taxon>
        <taxon>Sar</taxon>
        <taxon>Alveolata</taxon>
        <taxon>Dinophyceae</taxon>
        <taxon>Suessiales</taxon>
        <taxon>Symbiodiniaceae</taxon>
        <taxon>Cladocopium</taxon>
    </lineage>
</organism>
<keyword evidence="3" id="KW-0732">Signal</keyword>
<protein>
    <submittedName>
        <fullName evidence="7">Phosphoglycolate phosphatase</fullName>
    </submittedName>
</protein>
<feature type="domain" description="EF-hand" evidence="4">
    <location>
        <begin position="433"/>
        <end position="468"/>
    </location>
</feature>
<dbReference type="InterPro" id="IPR002048">
    <property type="entry name" value="EF_hand_dom"/>
</dbReference>
<reference evidence="6" key="2">
    <citation type="submission" date="2024-04" db="EMBL/GenBank/DDBJ databases">
        <authorList>
            <person name="Chen Y."/>
            <person name="Shah S."/>
            <person name="Dougan E. K."/>
            <person name="Thang M."/>
            <person name="Chan C."/>
        </authorList>
    </citation>
    <scope>NUCLEOTIDE SEQUENCE [LARGE SCALE GENOMIC DNA]</scope>
</reference>
<dbReference type="CDD" id="cd00051">
    <property type="entry name" value="EFh"/>
    <property type="match status" value="1"/>
</dbReference>
<dbReference type="Pfam" id="PF13499">
    <property type="entry name" value="EF-hand_7"/>
    <property type="match status" value="1"/>
</dbReference>
<accession>A0A9P1D3F0</accession>
<keyword evidence="2" id="KW-0812">Transmembrane</keyword>
<dbReference type="EMBL" id="CAMXCT020003311">
    <property type="protein sequence ID" value="CAL1157027.1"/>
    <property type="molecule type" value="Genomic_DNA"/>
</dbReference>
<keyword evidence="8" id="KW-1185">Reference proteome</keyword>
<dbReference type="InterPro" id="IPR011992">
    <property type="entry name" value="EF-hand-dom_pair"/>
</dbReference>
<feature type="transmembrane region" description="Helical" evidence="2">
    <location>
        <begin position="347"/>
        <end position="363"/>
    </location>
</feature>
<dbReference type="GO" id="GO:0016791">
    <property type="term" value="F:phosphatase activity"/>
    <property type="evidence" value="ECO:0007669"/>
    <property type="project" value="TreeGrafter"/>
</dbReference>
<dbReference type="Gene3D" id="3.40.50.1000">
    <property type="entry name" value="HAD superfamily/HAD-like"/>
    <property type="match status" value="1"/>
</dbReference>
<dbReference type="Proteomes" id="UP001152797">
    <property type="component" value="Unassembled WGS sequence"/>
</dbReference>
<proteinExistence type="predicted"/>
<evidence type="ECO:0000313" key="7">
    <source>
        <dbReference type="EMBL" id="CAL4790964.1"/>
    </source>
</evidence>
<dbReference type="SUPFAM" id="SSF56784">
    <property type="entry name" value="HAD-like"/>
    <property type="match status" value="1"/>
</dbReference>
<feature type="domain" description="EF-hand" evidence="4">
    <location>
        <begin position="476"/>
        <end position="511"/>
    </location>
</feature>
<dbReference type="PROSITE" id="PS01229">
    <property type="entry name" value="COF_2"/>
    <property type="match status" value="1"/>
</dbReference>
<dbReference type="Gene3D" id="1.10.238.10">
    <property type="entry name" value="EF-hand"/>
    <property type="match status" value="1"/>
</dbReference>
<dbReference type="GO" id="GO:0000287">
    <property type="term" value="F:magnesium ion binding"/>
    <property type="evidence" value="ECO:0007669"/>
    <property type="project" value="TreeGrafter"/>
</dbReference>
<dbReference type="SMART" id="SM00054">
    <property type="entry name" value="EFh"/>
    <property type="match status" value="2"/>
</dbReference>
<dbReference type="Gene3D" id="1.10.287.70">
    <property type="match status" value="1"/>
</dbReference>
<evidence type="ECO:0000259" key="4">
    <source>
        <dbReference type="PROSITE" id="PS50222"/>
    </source>
</evidence>
<comment type="caution">
    <text evidence="5">The sequence shown here is derived from an EMBL/GenBank/DDBJ whole genome shotgun (WGS) entry which is preliminary data.</text>
</comment>
<dbReference type="InterPro" id="IPR018247">
    <property type="entry name" value="EF_Hand_1_Ca_BS"/>
</dbReference>
<evidence type="ECO:0000313" key="5">
    <source>
        <dbReference type="EMBL" id="CAI4003652.1"/>
    </source>
</evidence>
<dbReference type="EMBL" id="CAMXCT010003311">
    <property type="protein sequence ID" value="CAI4003652.1"/>
    <property type="molecule type" value="Genomic_DNA"/>
</dbReference>
<dbReference type="GO" id="GO:0005829">
    <property type="term" value="C:cytosol"/>
    <property type="evidence" value="ECO:0007669"/>
    <property type="project" value="TreeGrafter"/>
</dbReference>
<evidence type="ECO:0000256" key="3">
    <source>
        <dbReference type="SAM" id="SignalP"/>
    </source>
</evidence>
<sequence>MARCRPTRVGSVVLLLSLGWWATVATVAMVAAVPGTIRAIITDVDGTLMPFATSSKLSNRNRAALTAAKEAGCAISVATGRIPGPWYDSLCSQLPGVLGPGVFSNGALVLKGDEVFHASVLPAETVATVVECLVDGRVHGRKIGALAVVAADGFEYSELAPEGPTWVTRLIQRAGEPVTPRGSWNPWLLQREVHKFVMFTAPDDPSWAAMDQVVPLLREKLATSATVLDCGAKQCEILPPGENKGTGVQRLLSVLGIDESEAMACGDAVNDVEMLKLVAKGVAMGDGTSIAQAAADVVVAAHTEDGVAEAIALMAMIMFLFAVAITEATTVYVVHQGTGDTGDTTKLMRYWSSILGSMYTLLLSTSGGTNWIEPASALQELHFIYPILFVLYICFMVFAMFNVLTGFFCEHAFEMARTEKESLIQEQLRRKHIYVKHFRQLFAEGDADGSGFISFDEFERFLEDEQLQAYLAHFNVDVDSAWQIFRLIDSNKDGSVTLEEFISGLLTMKGPAKAIDVKTIGYDIGKEFRRMKRRMQSVDHQLKEIRGMLTK</sequence>
<keyword evidence="2" id="KW-0472">Membrane</keyword>
<gene>
    <name evidence="5" type="ORF">C1SCF055_LOCUS29502</name>
</gene>
<dbReference type="AlphaFoldDB" id="A0A9P1D3F0"/>
<dbReference type="GO" id="GO:0005509">
    <property type="term" value="F:calcium ion binding"/>
    <property type="evidence" value="ECO:0007669"/>
    <property type="project" value="InterPro"/>
</dbReference>
<evidence type="ECO:0000313" key="6">
    <source>
        <dbReference type="EMBL" id="CAL1157027.1"/>
    </source>
</evidence>
<dbReference type="OrthoDB" id="422316at2759"/>